<reference evidence="2 3" key="1">
    <citation type="journal article" date="2014" name="Agronomy (Basel)">
        <title>A Draft Genome Sequence for Ensete ventricosum, the Drought-Tolerant Tree Against Hunger.</title>
        <authorList>
            <person name="Harrison J."/>
            <person name="Moore K.A."/>
            <person name="Paszkiewicz K."/>
            <person name="Jones T."/>
            <person name="Grant M."/>
            <person name="Ambacheew D."/>
            <person name="Muzemil S."/>
            <person name="Studholme D.J."/>
        </authorList>
    </citation>
    <scope>NUCLEOTIDE SEQUENCE [LARGE SCALE GENOMIC DNA]</scope>
</reference>
<organism evidence="2 3">
    <name type="scientific">Ensete ventricosum</name>
    <name type="common">Abyssinian banana</name>
    <name type="synonym">Musa ensete</name>
    <dbReference type="NCBI Taxonomy" id="4639"/>
    <lineage>
        <taxon>Eukaryota</taxon>
        <taxon>Viridiplantae</taxon>
        <taxon>Streptophyta</taxon>
        <taxon>Embryophyta</taxon>
        <taxon>Tracheophyta</taxon>
        <taxon>Spermatophyta</taxon>
        <taxon>Magnoliopsida</taxon>
        <taxon>Liliopsida</taxon>
        <taxon>Zingiberales</taxon>
        <taxon>Musaceae</taxon>
        <taxon>Ensete</taxon>
    </lineage>
</organism>
<sequence>MEGVALPKIGNCKVELITQGAAVACWSLRLPRKVTELPEADDSSQNRALPSTNSAAAQLEALLAMSVMHGTFAGMSMAVILVAGFHTLPPLHVPAVWKSSAMELCYSTSLAFGYSFLGIFGWTERVGGMESRIAYINQKPFEGGRFGL</sequence>
<accession>A0A426Y9V1</accession>
<feature type="transmembrane region" description="Helical" evidence="1">
    <location>
        <begin position="61"/>
        <end position="86"/>
    </location>
</feature>
<gene>
    <name evidence="2" type="ORF">B296_00030230</name>
</gene>
<comment type="caution">
    <text evidence="2">The sequence shown here is derived from an EMBL/GenBank/DDBJ whole genome shotgun (WGS) entry which is preliminary data.</text>
</comment>
<dbReference type="EMBL" id="AMZH03013913">
    <property type="protein sequence ID" value="RRT48511.1"/>
    <property type="molecule type" value="Genomic_DNA"/>
</dbReference>
<keyword evidence="1" id="KW-0812">Transmembrane</keyword>
<dbReference type="AlphaFoldDB" id="A0A426Y9V1"/>
<dbReference type="Proteomes" id="UP000287651">
    <property type="component" value="Unassembled WGS sequence"/>
</dbReference>
<evidence type="ECO:0000313" key="2">
    <source>
        <dbReference type="EMBL" id="RRT48511.1"/>
    </source>
</evidence>
<name>A0A426Y9V1_ENSVE</name>
<protein>
    <submittedName>
        <fullName evidence="2">Uncharacterized protein</fullName>
    </submittedName>
</protein>
<feature type="transmembrane region" description="Helical" evidence="1">
    <location>
        <begin position="106"/>
        <end position="123"/>
    </location>
</feature>
<evidence type="ECO:0000313" key="3">
    <source>
        <dbReference type="Proteomes" id="UP000287651"/>
    </source>
</evidence>
<evidence type="ECO:0000256" key="1">
    <source>
        <dbReference type="SAM" id="Phobius"/>
    </source>
</evidence>
<keyword evidence="1" id="KW-0472">Membrane</keyword>
<keyword evidence="1" id="KW-1133">Transmembrane helix</keyword>
<proteinExistence type="predicted"/>